<evidence type="ECO:0000256" key="5">
    <source>
        <dbReference type="ARBA" id="ARBA00023136"/>
    </source>
</evidence>
<comment type="subcellular location">
    <subcellularLocation>
        <location evidence="1">Membrane</location>
        <topology evidence="1">Multi-pass membrane protein</topology>
    </subcellularLocation>
</comment>
<name>A0AAF3F9E7_9BILA</name>
<accession>A0AAF3F9E7</accession>
<feature type="transmembrane region" description="Helical" evidence="6">
    <location>
        <begin position="134"/>
        <end position="157"/>
    </location>
</feature>
<dbReference type="Pfam" id="PF03125">
    <property type="entry name" value="Sre"/>
    <property type="match status" value="1"/>
</dbReference>
<dbReference type="GO" id="GO:0016020">
    <property type="term" value="C:membrane"/>
    <property type="evidence" value="ECO:0007669"/>
    <property type="project" value="UniProtKB-SubCell"/>
</dbReference>
<dbReference type="InterPro" id="IPR004151">
    <property type="entry name" value="7TM_GPCR_serpentine_rcpt_Sre"/>
</dbReference>
<keyword evidence="5 6" id="KW-0472">Membrane</keyword>
<keyword evidence="4 6" id="KW-1133">Transmembrane helix</keyword>
<feature type="transmembrane region" description="Helical" evidence="6">
    <location>
        <begin position="58"/>
        <end position="84"/>
    </location>
</feature>
<comment type="similarity">
    <text evidence="2">Belongs to the nematode receptor-like protein sre family.</text>
</comment>
<reference evidence="8" key="1">
    <citation type="submission" date="2024-02" db="UniProtKB">
        <authorList>
            <consortium name="WormBaseParasite"/>
        </authorList>
    </citation>
    <scope>IDENTIFICATION</scope>
</reference>
<protein>
    <submittedName>
        <fullName evidence="8">Uncharacterized protein</fullName>
    </submittedName>
</protein>
<evidence type="ECO:0000256" key="1">
    <source>
        <dbReference type="ARBA" id="ARBA00004141"/>
    </source>
</evidence>
<organism evidence="7 8">
    <name type="scientific">Mesorhabditis belari</name>
    <dbReference type="NCBI Taxonomy" id="2138241"/>
    <lineage>
        <taxon>Eukaryota</taxon>
        <taxon>Metazoa</taxon>
        <taxon>Ecdysozoa</taxon>
        <taxon>Nematoda</taxon>
        <taxon>Chromadorea</taxon>
        <taxon>Rhabditida</taxon>
        <taxon>Rhabditina</taxon>
        <taxon>Rhabditomorpha</taxon>
        <taxon>Rhabditoidea</taxon>
        <taxon>Rhabditidae</taxon>
        <taxon>Mesorhabditinae</taxon>
        <taxon>Mesorhabditis</taxon>
    </lineage>
</organism>
<feature type="transmembrane region" description="Helical" evidence="6">
    <location>
        <begin position="104"/>
        <end position="122"/>
    </location>
</feature>
<evidence type="ECO:0000256" key="4">
    <source>
        <dbReference type="ARBA" id="ARBA00022989"/>
    </source>
</evidence>
<dbReference type="WBParaSite" id="MBELARI_LOCUS3472">
    <property type="protein sequence ID" value="MBELARI_LOCUS3472"/>
    <property type="gene ID" value="MBELARI_LOCUS3472"/>
</dbReference>
<keyword evidence="7" id="KW-1185">Reference proteome</keyword>
<keyword evidence="3 6" id="KW-0812">Transmembrane</keyword>
<evidence type="ECO:0000256" key="3">
    <source>
        <dbReference type="ARBA" id="ARBA00022692"/>
    </source>
</evidence>
<dbReference type="Proteomes" id="UP000887575">
    <property type="component" value="Unassembled WGS sequence"/>
</dbReference>
<evidence type="ECO:0000256" key="6">
    <source>
        <dbReference type="SAM" id="Phobius"/>
    </source>
</evidence>
<sequence length="241" mass="27840">MSCNNLTLHVHIFIDPKRLVENWQQITMLFFYSIEIFLLAVSLIILPLSCKILHTLKLFHWNLVMIYILAFGPYEFSIISRYILILYTIGVIGPGDFDLLSCDFGALAASTFRIFYMSLAVAETRADPNAFIAYFFYEIADLLIAVYGVVVIVLPVYTCHEIRYVFIKLVKSWRITDLLLKCARPHRRVRVRVRVSTSVSVVSTTQPDQPDHPDFVIGRLGDTVYLGATQEDYFRQIRTVW</sequence>
<evidence type="ECO:0000256" key="2">
    <source>
        <dbReference type="ARBA" id="ARBA00006803"/>
    </source>
</evidence>
<feature type="transmembrane region" description="Helical" evidence="6">
    <location>
        <begin position="26"/>
        <end position="46"/>
    </location>
</feature>
<proteinExistence type="inferred from homology"/>
<dbReference type="AlphaFoldDB" id="A0AAF3F9E7"/>
<evidence type="ECO:0000313" key="7">
    <source>
        <dbReference type="Proteomes" id="UP000887575"/>
    </source>
</evidence>
<dbReference type="GO" id="GO:0007606">
    <property type="term" value="P:sensory perception of chemical stimulus"/>
    <property type="evidence" value="ECO:0007669"/>
    <property type="project" value="InterPro"/>
</dbReference>
<evidence type="ECO:0000313" key="8">
    <source>
        <dbReference type="WBParaSite" id="MBELARI_LOCUS3472"/>
    </source>
</evidence>